<comment type="caution">
    <text evidence="9">The sequence shown here is derived from an EMBL/GenBank/DDBJ whole genome shotgun (WGS) entry which is preliminary data.</text>
</comment>
<proteinExistence type="inferred from homology"/>
<evidence type="ECO:0000256" key="6">
    <source>
        <dbReference type="ARBA" id="ARBA00023136"/>
    </source>
</evidence>
<evidence type="ECO:0000256" key="8">
    <source>
        <dbReference type="SAM" id="Phobius"/>
    </source>
</evidence>
<comment type="similarity">
    <text evidence="2">Belongs to the major facilitator superfamily.</text>
</comment>
<dbReference type="EMBL" id="JACCBJ010000001">
    <property type="protein sequence ID" value="NYD74980.1"/>
    <property type="molecule type" value="Genomic_DNA"/>
</dbReference>
<evidence type="ECO:0000256" key="7">
    <source>
        <dbReference type="SAM" id="MobiDB-lite"/>
    </source>
</evidence>
<evidence type="ECO:0000256" key="3">
    <source>
        <dbReference type="ARBA" id="ARBA00022448"/>
    </source>
</evidence>
<sequence>MTRRGPESVQDGALILGFVALGAVGAVIPASIPAVAERTGLAPEELLPSVSLLFLGLFAGVLVTAVPRRGRARTLLAVGSALQVAGLALVACATSAPLFFLAATVTGLGFGLVEASATALSRARSSEGTPVRLTVLNGASAVAAAGAPLLIAFVPAAALWAPVAALALVPAAGAVLAAVAGATWPGAEGSAPPPRVQRGAGRRLWPVGAALFLFVGAETVLAGWSSTLSQSLFGLAGTTAAVGTTAFWTLMAVGRFACAAVVARGVPARVYLPVAVGAAAVVAVLSAIVGQGVGAALLIGAVVLLVAPGYALLLGSALAATTRERADRTASILVAVGSAGGSAVSFAVAVTVGSAPAGVLLVIAGLLAGCALLSLAPLRSSRATRSPSPARPTAGSTARDS</sequence>
<keyword evidence="5 8" id="KW-1133">Transmembrane helix</keyword>
<dbReference type="InterPro" id="IPR036259">
    <property type="entry name" value="MFS_trans_sf"/>
</dbReference>
<keyword evidence="4 8" id="KW-0812">Transmembrane</keyword>
<dbReference type="GO" id="GO:0016020">
    <property type="term" value="C:membrane"/>
    <property type="evidence" value="ECO:0007669"/>
    <property type="project" value="TreeGrafter"/>
</dbReference>
<comment type="subcellular location">
    <subcellularLocation>
        <location evidence="1">Endomembrane system</location>
        <topology evidence="1">Multi-pass membrane protein</topology>
    </subcellularLocation>
</comment>
<dbReference type="GO" id="GO:0012505">
    <property type="term" value="C:endomembrane system"/>
    <property type="evidence" value="ECO:0007669"/>
    <property type="project" value="UniProtKB-SubCell"/>
</dbReference>
<evidence type="ECO:0000256" key="4">
    <source>
        <dbReference type="ARBA" id="ARBA00022692"/>
    </source>
</evidence>
<evidence type="ECO:0000256" key="1">
    <source>
        <dbReference type="ARBA" id="ARBA00004127"/>
    </source>
</evidence>
<feature type="transmembrane region" description="Helical" evidence="8">
    <location>
        <begin position="270"/>
        <end position="289"/>
    </location>
</feature>
<feature type="region of interest" description="Disordered" evidence="7">
    <location>
        <begin position="382"/>
        <end position="401"/>
    </location>
</feature>
<keyword evidence="10" id="KW-1185">Reference proteome</keyword>
<keyword evidence="6 8" id="KW-0472">Membrane</keyword>
<feature type="transmembrane region" description="Helical" evidence="8">
    <location>
        <begin position="133"/>
        <end position="153"/>
    </location>
</feature>
<protein>
    <submittedName>
        <fullName evidence="9">MFS family permease</fullName>
    </submittedName>
</protein>
<feature type="transmembrane region" description="Helical" evidence="8">
    <location>
        <begin position="99"/>
        <end position="121"/>
    </location>
</feature>
<reference evidence="9 10" key="1">
    <citation type="submission" date="2020-07" db="EMBL/GenBank/DDBJ databases">
        <title>Sequencing the genomes of 1000 actinobacteria strains.</title>
        <authorList>
            <person name="Klenk H.-P."/>
        </authorList>
    </citation>
    <scope>NUCLEOTIDE SEQUENCE [LARGE SCALE GENOMIC DNA]</scope>
    <source>
        <strain evidence="9 10">DSM 23871</strain>
    </source>
</reference>
<dbReference type="PANTHER" id="PTHR23514:SF3">
    <property type="entry name" value="BYPASS OF STOP CODON PROTEIN 6"/>
    <property type="match status" value="1"/>
</dbReference>
<feature type="compositionally biased region" description="Low complexity" evidence="7">
    <location>
        <begin position="382"/>
        <end position="394"/>
    </location>
</feature>
<feature type="transmembrane region" description="Helical" evidence="8">
    <location>
        <begin position="332"/>
        <end position="352"/>
    </location>
</feature>
<accession>A0A852T338</accession>
<dbReference type="Gene3D" id="1.20.1250.20">
    <property type="entry name" value="MFS general substrate transporter like domains"/>
    <property type="match status" value="1"/>
</dbReference>
<keyword evidence="3" id="KW-0813">Transport</keyword>
<dbReference type="PANTHER" id="PTHR23514">
    <property type="entry name" value="BYPASS OF STOP CODON PROTEIN 6"/>
    <property type="match status" value="1"/>
</dbReference>
<feature type="transmembrane region" description="Helical" evidence="8">
    <location>
        <begin position="46"/>
        <end position="67"/>
    </location>
</feature>
<feature type="transmembrane region" description="Helical" evidence="8">
    <location>
        <begin position="159"/>
        <end position="184"/>
    </location>
</feature>
<dbReference type="Proteomes" id="UP000589620">
    <property type="component" value="Unassembled WGS sequence"/>
</dbReference>
<feature type="transmembrane region" description="Helical" evidence="8">
    <location>
        <begin position="74"/>
        <end position="93"/>
    </location>
</feature>
<dbReference type="InterPro" id="IPR051788">
    <property type="entry name" value="MFS_Transporter"/>
</dbReference>
<feature type="transmembrane region" description="Helical" evidence="8">
    <location>
        <begin position="12"/>
        <end position="34"/>
    </location>
</feature>
<evidence type="ECO:0000256" key="5">
    <source>
        <dbReference type="ARBA" id="ARBA00022989"/>
    </source>
</evidence>
<dbReference type="AlphaFoldDB" id="A0A852T338"/>
<feature type="transmembrane region" description="Helical" evidence="8">
    <location>
        <begin position="245"/>
        <end position="263"/>
    </location>
</feature>
<feature type="transmembrane region" description="Helical" evidence="8">
    <location>
        <begin position="204"/>
        <end position="225"/>
    </location>
</feature>
<evidence type="ECO:0000313" key="9">
    <source>
        <dbReference type="EMBL" id="NYD74980.1"/>
    </source>
</evidence>
<name>A0A852T338_9MICO</name>
<evidence type="ECO:0000313" key="10">
    <source>
        <dbReference type="Proteomes" id="UP000589620"/>
    </source>
</evidence>
<dbReference type="SUPFAM" id="SSF103473">
    <property type="entry name" value="MFS general substrate transporter"/>
    <property type="match status" value="1"/>
</dbReference>
<feature type="transmembrane region" description="Helical" evidence="8">
    <location>
        <begin position="358"/>
        <end position="378"/>
    </location>
</feature>
<gene>
    <name evidence="9" type="ORF">BJ963_002499</name>
</gene>
<organism evidence="9 10">
    <name type="scientific">Leifsonia soli</name>
    <dbReference type="NCBI Taxonomy" id="582665"/>
    <lineage>
        <taxon>Bacteria</taxon>
        <taxon>Bacillati</taxon>
        <taxon>Actinomycetota</taxon>
        <taxon>Actinomycetes</taxon>
        <taxon>Micrococcales</taxon>
        <taxon>Microbacteriaceae</taxon>
        <taxon>Leifsonia</taxon>
    </lineage>
</organism>
<evidence type="ECO:0000256" key="2">
    <source>
        <dbReference type="ARBA" id="ARBA00008335"/>
    </source>
</evidence>
<feature type="transmembrane region" description="Helical" evidence="8">
    <location>
        <begin position="295"/>
        <end position="320"/>
    </location>
</feature>